<dbReference type="PANTHER" id="PTHR34047:SF8">
    <property type="entry name" value="PROTEIN YKFC"/>
    <property type="match status" value="1"/>
</dbReference>
<organism evidence="2 3">
    <name type="scientific">Clostridium chromiireducens</name>
    <dbReference type="NCBI Taxonomy" id="225345"/>
    <lineage>
        <taxon>Bacteria</taxon>
        <taxon>Bacillati</taxon>
        <taxon>Bacillota</taxon>
        <taxon>Clostridia</taxon>
        <taxon>Eubacteriales</taxon>
        <taxon>Clostridiaceae</taxon>
        <taxon>Clostridium</taxon>
    </lineage>
</organism>
<dbReference type="GO" id="GO:0003676">
    <property type="term" value="F:nucleic acid binding"/>
    <property type="evidence" value="ECO:0007669"/>
    <property type="project" value="InterPro"/>
</dbReference>
<dbReference type="CDD" id="cd01651">
    <property type="entry name" value="RT_G2_intron"/>
    <property type="match status" value="1"/>
</dbReference>
<dbReference type="EC" id="2.7.7.49" evidence="2"/>
<dbReference type="EMBL" id="WSRQ01000031">
    <property type="protein sequence ID" value="MVX65395.1"/>
    <property type="molecule type" value="Genomic_DNA"/>
</dbReference>
<dbReference type="PROSITE" id="PS50878">
    <property type="entry name" value="RT_POL"/>
    <property type="match status" value="1"/>
</dbReference>
<dbReference type="InterPro" id="IPR030931">
    <property type="entry name" value="Group_II_RT_mat"/>
</dbReference>
<dbReference type="RefSeq" id="WP_160360132.1">
    <property type="nucleotide sequence ID" value="NZ_WSRQ01000031.1"/>
</dbReference>
<protein>
    <submittedName>
        <fullName evidence="2">Group II intron reverse transcriptase/maturase</fullName>
        <ecNumber evidence="2">2.7.7.49</ecNumber>
    </submittedName>
</protein>
<keyword evidence="2" id="KW-0808">Transferase</keyword>
<evidence type="ECO:0000259" key="1">
    <source>
        <dbReference type="PROSITE" id="PS50878"/>
    </source>
</evidence>
<dbReference type="GO" id="GO:0003964">
    <property type="term" value="F:RNA-directed DNA polymerase activity"/>
    <property type="evidence" value="ECO:0007669"/>
    <property type="project" value="UniProtKB-KW"/>
</dbReference>
<accession>A0A964W3I7</accession>
<proteinExistence type="predicted"/>
<dbReference type="Gene3D" id="1.10.30.50">
    <property type="match status" value="1"/>
</dbReference>
<dbReference type="SMART" id="SM00507">
    <property type="entry name" value="HNHc"/>
    <property type="match status" value="1"/>
</dbReference>
<dbReference type="AlphaFoldDB" id="A0A964W3I7"/>
<keyword evidence="2" id="KW-0548">Nucleotidyltransferase</keyword>
<dbReference type="Pfam" id="PF01844">
    <property type="entry name" value="HNH"/>
    <property type="match status" value="1"/>
</dbReference>
<dbReference type="PANTHER" id="PTHR34047">
    <property type="entry name" value="NUCLEAR INTRON MATURASE 1, MITOCHONDRIAL-RELATED"/>
    <property type="match status" value="1"/>
</dbReference>
<dbReference type="InterPro" id="IPR051083">
    <property type="entry name" value="GrpII_Intron_Splice-Mob/Def"/>
</dbReference>
<dbReference type="Pfam" id="PF00078">
    <property type="entry name" value="RVT_1"/>
    <property type="match status" value="1"/>
</dbReference>
<name>A0A964W3I7_9CLOT</name>
<dbReference type="InterPro" id="IPR043502">
    <property type="entry name" value="DNA/RNA_pol_sf"/>
</dbReference>
<evidence type="ECO:0000313" key="3">
    <source>
        <dbReference type="Proteomes" id="UP000656077"/>
    </source>
</evidence>
<dbReference type="CDD" id="cd00085">
    <property type="entry name" value="HNHc"/>
    <property type="match status" value="1"/>
</dbReference>
<dbReference type="GO" id="GO:0008270">
    <property type="term" value="F:zinc ion binding"/>
    <property type="evidence" value="ECO:0007669"/>
    <property type="project" value="InterPro"/>
</dbReference>
<keyword evidence="2" id="KW-0695">RNA-directed DNA polymerase</keyword>
<dbReference type="SUPFAM" id="SSF56672">
    <property type="entry name" value="DNA/RNA polymerases"/>
    <property type="match status" value="1"/>
</dbReference>
<dbReference type="Proteomes" id="UP000656077">
    <property type="component" value="Unassembled WGS sequence"/>
</dbReference>
<reference evidence="2" key="1">
    <citation type="submission" date="2019-12" db="EMBL/GenBank/DDBJ databases">
        <title>Microbes associate with the intestines of laboratory mice.</title>
        <authorList>
            <person name="Navarre W."/>
            <person name="Wong E."/>
        </authorList>
    </citation>
    <scope>NUCLEOTIDE SEQUENCE</scope>
    <source>
        <strain evidence="2">NM79_F5</strain>
    </source>
</reference>
<feature type="domain" description="Reverse transcriptase" evidence="1">
    <location>
        <begin position="88"/>
        <end position="351"/>
    </location>
</feature>
<dbReference type="InterPro" id="IPR002711">
    <property type="entry name" value="HNH"/>
</dbReference>
<comment type="caution">
    <text evidence="2">The sequence shown here is derived from an EMBL/GenBank/DDBJ whole genome shotgun (WGS) entry which is preliminary data.</text>
</comment>
<gene>
    <name evidence="2" type="primary">ltrA</name>
    <name evidence="2" type="ORF">GKZ28_17025</name>
</gene>
<dbReference type="InterPro" id="IPR000477">
    <property type="entry name" value="RT_dom"/>
</dbReference>
<evidence type="ECO:0000313" key="2">
    <source>
        <dbReference type="EMBL" id="MVX65395.1"/>
    </source>
</evidence>
<dbReference type="GO" id="GO:0004519">
    <property type="term" value="F:endonuclease activity"/>
    <property type="evidence" value="ECO:0007669"/>
    <property type="project" value="InterPro"/>
</dbReference>
<dbReference type="InterPro" id="IPR003615">
    <property type="entry name" value="HNH_nuc"/>
</dbReference>
<dbReference type="NCBIfam" id="TIGR04416">
    <property type="entry name" value="group_II_RT_mat"/>
    <property type="match status" value="1"/>
</dbReference>
<sequence>MPTSEIKKLKKKKLRNNEYYDIQLLFDNLYKRSKTNYNFNKLYDLIISKENILLAYRNIKSNKGGKTRGVNKTTILDMGGMENDKIISYVRHRLQNYHPHSIRRKYIPKKNGKMRPLGIPTIEDRLIQQCFLQILEPILEAKFHNDSYGFRPNRSTHSAVAKSCFYINNSKCNYVVDIDIKGFFDNVDHGKLLKQLWSLGIRDKKVLSIISKMLKAEIEGEGKPTKGTPQGGILSPLLANVVLNELDWWIDSQWLGFDANQLDSHGRKTDKPYKNSSNKLSGLRKTNLKPCFIVRYADDFKIFTTSYENAVKLFNATKDWLKTRLKLEISPDKSKVVNLRTDYSEFLGFKIKAVKTIKKGKLKYVTKTKMLNKEKVRIKENIRKVVKDISEDNTPKSMYKLNSMILGVHNYYRIASMVNEDFGHIEHDLYKYLRFKFRRLAKNKGTFSETYDKFYRDYKKRKQYFIHGIAMYPISGIKFSTPIVFNSQICNYTKIGREMIHQRLEFANRYILAHVMNNPIPYRSVEYNDNRISLFSAQKGRCAVTGLDLQIGNMHCHHKIPRSKGGTDEYKNLIFLIDDIHLLIHSNKSTTQRRILNKYNIDKKMLDKINKLRILVGNYNITDCMLVA</sequence>